<accession>U7QGJ1</accession>
<dbReference type="Gene3D" id="2.40.50.200">
    <property type="entry name" value="Bacterial OB-fold"/>
    <property type="match status" value="1"/>
</dbReference>
<feature type="compositionally biased region" description="Polar residues" evidence="1">
    <location>
        <begin position="126"/>
        <end position="140"/>
    </location>
</feature>
<gene>
    <name evidence="3" type="ORF">M595_3028</name>
</gene>
<keyword evidence="3" id="KW-0378">Hydrolase</keyword>
<sequence>MKLQLKFATAFSLLLTSLMIPIKPSFAQVPIGEIQRTQGISISGVVTTTFGNKFVIEDNTGQILVSLGPPWYHQIRMNQGERVTVVGEYDDNEFDAFTITRQDGTVLNIRPVSGPPPWAGGPNRRGNMQGNFPAINNSSR</sequence>
<evidence type="ECO:0000313" key="4">
    <source>
        <dbReference type="Proteomes" id="UP000017127"/>
    </source>
</evidence>
<evidence type="ECO:0000256" key="1">
    <source>
        <dbReference type="SAM" id="MobiDB-lite"/>
    </source>
</evidence>
<feature type="chain" id="PRO_5004686243" evidence="2">
    <location>
        <begin position="28"/>
        <end position="140"/>
    </location>
</feature>
<evidence type="ECO:0000313" key="3">
    <source>
        <dbReference type="EMBL" id="ERT07003.1"/>
    </source>
</evidence>
<dbReference type="GO" id="GO:0004386">
    <property type="term" value="F:helicase activity"/>
    <property type="evidence" value="ECO:0007669"/>
    <property type="project" value="UniProtKB-KW"/>
</dbReference>
<organism evidence="3 4">
    <name type="scientific">Lyngbya aestuarii BL J</name>
    <dbReference type="NCBI Taxonomy" id="1348334"/>
    <lineage>
        <taxon>Bacteria</taxon>
        <taxon>Bacillati</taxon>
        <taxon>Cyanobacteriota</taxon>
        <taxon>Cyanophyceae</taxon>
        <taxon>Oscillatoriophycideae</taxon>
        <taxon>Oscillatoriales</taxon>
        <taxon>Microcoleaceae</taxon>
        <taxon>Lyngbya</taxon>
    </lineage>
</organism>
<proteinExistence type="predicted"/>
<feature type="signal peptide" evidence="2">
    <location>
        <begin position="1"/>
        <end position="27"/>
    </location>
</feature>
<feature type="region of interest" description="Disordered" evidence="1">
    <location>
        <begin position="112"/>
        <end position="140"/>
    </location>
</feature>
<reference evidence="3 4" key="1">
    <citation type="journal article" date="2013" name="Front. Microbiol.">
        <title>Comparative genomic analyses of the cyanobacterium, Lyngbya aestuarii BL J, a powerful hydrogen producer.</title>
        <authorList>
            <person name="Kothari A."/>
            <person name="Vaughn M."/>
            <person name="Garcia-Pichel F."/>
        </authorList>
    </citation>
    <scope>NUCLEOTIDE SEQUENCE [LARGE SCALE GENOMIC DNA]</scope>
    <source>
        <strain evidence="3 4">BL J</strain>
    </source>
</reference>
<keyword evidence="4" id="KW-1185">Reference proteome</keyword>
<name>U7QGJ1_9CYAN</name>
<keyword evidence="3" id="KW-0547">Nucleotide-binding</keyword>
<keyword evidence="3" id="KW-0067">ATP-binding</keyword>
<dbReference type="InterPro" id="IPR036700">
    <property type="entry name" value="BOBF_sf"/>
</dbReference>
<keyword evidence="3" id="KW-0347">Helicase</keyword>
<keyword evidence="2" id="KW-0732">Signal</keyword>
<dbReference type="AlphaFoldDB" id="U7QGJ1"/>
<dbReference type="PATRIC" id="fig|1348334.3.peg.2930"/>
<comment type="caution">
    <text evidence="3">The sequence shown here is derived from an EMBL/GenBank/DDBJ whole genome shotgun (WGS) entry which is preliminary data.</text>
</comment>
<dbReference type="RefSeq" id="WP_023066774.1">
    <property type="nucleotide sequence ID" value="NZ_AUZM01000027.1"/>
</dbReference>
<dbReference type="SUPFAM" id="SSF101756">
    <property type="entry name" value="Hypothetical protein YgiW"/>
    <property type="match status" value="1"/>
</dbReference>
<dbReference type="OrthoDB" id="467760at2"/>
<protein>
    <submittedName>
        <fullName evidence="3">Putative nucleic acid binding OB-fold tRNA/helicase-type</fullName>
    </submittedName>
</protein>
<dbReference type="EMBL" id="AUZM01000027">
    <property type="protein sequence ID" value="ERT07003.1"/>
    <property type="molecule type" value="Genomic_DNA"/>
</dbReference>
<evidence type="ECO:0000256" key="2">
    <source>
        <dbReference type="SAM" id="SignalP"/>
    </source>
</evidence>
<dbReference type="Proteomes" id="UP000017127">
    <property type="component" value="Unassembled WGS sequence"/>
</dbReference>